<evidence type="ECO:0000313" key="2">
    <source>
        <dbReference type="EMBL" id="KAG0483949.1"/>
    </source>
</evidence>
<dbReference type="AlphaFoldDB" id="A0A835R3X1"/>
<reference evidence="2 3" key="1">
    <citation type="journal article" date="2020" name="Nat. Food">
        <title>A phased Vanilla planifolia genome enables genetic improvement of flavour and production.</title>
        <authorList>
            <person name="Hasing T."/>
            <person name="Tang H."/>
            <person name="Brym M."/>
            <person name="Khazi F."/>
            <person name="Huang T."/>
            <person name="Chambers A.H."/>
        </authorList>
    </citation>
    <scope>NUCLEOTIDE SEQUENCE [LARGE SCALE GENOMIC DNA]</scope>
    <source>
        <tissue evidence="2">Leaf</tissue>
    </source>
</reference>
<dbReference type="PANTHER" id="PTHR33083">
    <property type="entry name" value="EXPRESSED PROTEIN"/>
    <property type="match status" value="1"/>
</dbReference>
<dbReference type="Pfam" id="PF04520">
    <property type="entry name" value="Senescence_reg"/>
    <property type="match status" value="1"/>
</dbReference>
<dbReference type="OrthoDB" id="1917735at2759"/>
<dbReference type="InterPro" id="IPR007608">
    <property type="entry name" value="Senescence_reg_S40"/>
</dbReference>
<dbReference type="EMBL" id="JADCNM010000005">
    <property type="protein sequence ID" value="KAG0483949.1"/>
    <property type="molecule type" value="Genomic_DNA"/>
</dbReference>
<comment type="caution">
    <text evidence="2">The sequence shown here is derived from an EMBL/GenBank/DDBJ whole genome shotgun (WGS) entry which is preliminary data.</text>
</comment>
<dbReference type="Proteomes" id="UP000639772">
    <property type="component" value="Unassembled WGS sequence"/>
</dbReference>
<gene>
    <name evidence="2" type="ORF">HPP92_012033</name>
</gene>
<sequence length="150" mass="16661">MEEEFEEEEIWAMAREVEDRPKTIKPKGASFSSCSTAIITPSSFRKIRRSTTLGEESSKSAPIVIPNWSKMHRRSCSVNVGVAQVDGIGGNEEEDEEEGMLPPHEWMAKKLVRCQISSSSVCEGAGRTLKGRDQCKVRDAVLTKTGFLQL</sequence>
<comment type="similarity">
    <text evidence="1">Belongs to the senescence regulator S40 family.</text>
</comment>
<accession>A0A835R3X1</accession>
<organism evidence="2 3">
    <name type="scientific">Vanilla planifolia</name>
    <name type="common">Vanilla</name>
    <dbReference type="NCBI Taxonomy" id="51239"/>
    <lineage>
        <taxon>Eukaryota</taxon>
        <taxon>Viridiplantae</taxon>
        <taxon>Streptophyta</taxon>
        <taxon>Embryophyta</taxon>
        <taxon>Tracheophyta</taxon>
        <taxon>Spermatophyta</taxon>
        <taxon>Magnoliopsida</taxon>
        <taxon>Liliopsida</taxon>
        <taxon>Asparagales</taxon>
        <taxon>Orchidaceae</taxon>
        <taxon>Vanilloideae</taxon>
        <taxon>Vanilleae</taxon>
        <taxon>Vanilla</taxon>
    </lineage>
</organism>
<name>A0A835R3X1_VANPL</name>
<evidence type="ECO:0000256" key="1">
    <source>
        <dbReference type="ARBA" id="ARBA00034773"/>
    </source>
</evidence>
<proteinExistence type="inferred from homology"/>
<protein>
    <submittedName>
        <fullName evidence="2">Uncharacterized protein</fullName>
    </submittedName>
</protein>
<dbReference type="PANTHER" id="PTHR33083:SF103">
    <property type="entry name" value="SENESCENCE REGULATOR"/>
    <property type="match status" value="1"/>
</dbReference>
<dbReference type="GO" id="GO:0010150">
    <property type="term" value="P:leaf senescence"/>
    <property type="evidence" value="ECO:0007669"/>
    <property type="project" value="UniProtKB-ARBA"/>
</dbReference>
<evidence type="ECO:0000313" key="3">
    <source>
        <dbReference type="Proteomes" id="UP000639772"/>
    </source>
</evidence>